<dbReference type="CDD" id="cd07742">
    <property type="entry name" value="metallo-hydrolase-like_MBL-fold"/>
    <property type="match status" value="1"/>
</dbReference>
<evidence type="ECO:0000313" key="7">
    <source>
        <dbReference type="EMBL" id="TDV42225.1"/>
    </source>
</evidence>
<dbReference type="AlphaFoldDB" id="A0A4R7V311"/>
<gene>
    <name evidence="7" type="ORF">CLV71_11895</name>
</gene>
<keyword evidence="5" id="KW-0862">Zinc</keyword>
<evidence type="ECO:0000313" key="8">
    <source>
        <dbReference type="Proteomes" id="UP000294927"/>
    </source>
</evidence>
<comment type="cofactor">
    <cofactor evidence="1">
        <name>Zn(2+)</name>
        <dbReference type="ChEBI" id="CHEBI:29105"/>
    </cofactor>
</comment>
<dbReference type="InterPro" id="IPR001279">
    <property type="entry name" value="Metallo-B-lactamas"/>
</dbReference>
<dbReference type="Proteomes" id="UP000294927">
    <property type="component" value="Unassembled WGS sequence"/>
</dbReference>
<dbReference type="EMBL" id="SOCP01000018">
    <property type="protein sequence ID" value="TDV42225.1"/>
    <property type="molecule type" value="Genomic_DNA"/>
</dbReference>
<comment type="similarity">
    <text evidence="2">Belongs to the metallo-beta-lactamase superfamily.</text>
</comment>
<accession>A0A4R7V311</accession>
<protein>
    <submittedName>
        <fullName evidence="7">Glyoxylase-like metal-dependent hydrolase (Beta-lactamase superfamily II)</fullName>
    </submittedName>
</protein>
<evidence type="ECO:0000256" key="5">
    <source>
        <dbReference type="ARBA" id="ARBA00022833"/>
    </source>
</evidence>
<dbReference type="InterPro" id="IPR036866">
    <property type="entry name" value="RibonucZ/Hydroxyglut_hydro"/>
</dbReference>
<dbReference type="OrthoDB" id="3196337at2"/>
<dbReference type="PANTHER" id="PTHR42978:SF7">
    <property type="entry name" value="METALLO-HYDROLASE RV2300C-RELATED"/>
    <property type="match status" value="1"/>
</dbReference>
<keyword evidence="8" id="KW-1185">Reference proteome</keyword>
<dbReference type="Pfam" id="PF00753">
    <property type="entry name" value="Lactamase_B"/>
    <property type="match status" value="1"/>
</dbReference>
<keyword evidence="4 7" id="KW-0378">Hydrolase</keyword>
<comment type="caution">
    <text evidence="7">The sequence shown here is derived from an EMBL/GenBank/DDBJ whole genome shotgun (WGS) entry which is preliminary data.</text>
</comment>
<name>A0A4R7V311_9PSEU</name>
<feature type="domain" description="Metallo-beta-lactamase" evidence="6">
    <location>
        <begin position="20"/>
        <end position="247"/>
    </location>
</feature>
<dbReference type="SUPFAM" id="SSF56281">
    <property type="entry name" value="Metallo-hydrolase/oxidoreductase"/>
    <property type="match status" value="1"/>
</dbReference>
<sequence length="255" mass="27632">MVVHHLNCGSMKVPGGPPLVCHVLAVETGDGLVLVDTGFGTADIADPRRRVGVVRFLVHPALDPAETAVRQLTELGYERSDVRHIVITHFDLDHIGGLADFPDASVHVTAAEARGAVHSPSRQEKFRYRAVQWAHGPKLVEHSPDGEPWRGFAAASEVLPGILMLALPGHTRGHAAVAVDSGDGWILHAGDAFFHRGVIDGATPVPAVTKAHERLVAFDLPRVRDNHARLAELYRRAEPDLTITCSHDPALMPRR</sequence>
<dbReference type="SMART" id="SM00849">
    <property type="entry name" value="Lactamase_B"/>
    <property type="match status" value="1"/>
</dbReference>
<dbReference type="InterPro" id="IPR051013">
    <property type="entry name" value="MBL_superfamily_lactonases"/>
</dbReference>
<dbReference type="Gene3D" id="3.60.15.10">
    <property type="entry name" value="Ribonuclease Z/Hydroxyacylglutathione hydrolase-like"/>
    <property type="match status" value="1"/>
</dbReference>
<evidence type="ECO:0000256" key="4">
    <source>
        <dbReference type="ARBA" id="ARBA00022801"/>
    </source>
</evidence>
<proteinExistence type="inferred from homology"/>
<evidence type="ECO:0000259" key="6">
    <source>
        <dbReference type="SMART" id="SM00849"/>
    </source>
</evidence>
<keyword evidence="3" id="KW-0479">Metal-binding</keyword>
<evidence type="ECO:0000256" key="1">
    <source>
        <dbReference type="ARBA" id="ARBA00001947"/>
    </source>
</evidence>
<dbReference type="GO" id="GO:0046872">
    <property type="term" value="F:metal ion binding"/>
    <property type="evidence" value="ECO:0007669"/>
    <property type="project" value="UniProtKB-KW"/>
</dbReference>
<reference evidence="7 8" key="1">
    <citation type="submission" date="2019-03" db="EMBL/GenBank/DDBJ databases">
        <title>Genomic Encyclopedia of Archaeal and Bacterial Type Strains, Phase II (KMG-II): from individual species to whole genera.</title>
        <authorList>
            <person name="Goeker M."/>
        </authorList>
    </citation>
    <scope>NUCLEOTIDE SEQUENCE [LARGE SCALE GENOMIC DNA]</scope>
    <source>
        <strain evidence="7 8">DSM 45499</strain>
    </source>
</reference>
<organism evidence="7 8">
    <name type="scientific">Actinophytocola oryzae</name>
    <dbReference type="NCBI Taxonomy" id="502181"/>
    <lineage>
        <taxon>Bacteria</taxon>
        <taxon>Bacillati</taxon>
        <taxon>Actinomycetota</taxon>
        <taxon>Actinomycetes</taxon>
        <taxon>Pseudonocardiales</taxon>
        <taxon>Pseudonocardiaceae</taxon>
    </lineage>
</organism>
<dbReference type="PANTHER" id="PTHR42978">
    <property type="entry name" value="QUORUM-QUENCHING LACTONASE YTNP-RELATED-RELATED"/>
    <property type="match status" value="1"/>
</dbReference>
<evidence type="ECO:0000256" key="2">
    <source>
        <dbReference type="ARBA" id="ARBA00007749"/>
    </source>
</evidence>
<evidence type="ECO:0000256" key="3">
    <source>
        <dbReference type="ARBA" id="ARBA00022723"/>
    </source>
</evidence>
<dbReference type="GO" id="GO:0016787">
    <property type="term" value="F:hydrolase activity"/>
    <property type="evidence" value="ECO:0007669"/>
    <property type="project" value="UniProtKB-KW"/>
</dbReference>